<feature type="signal peptide" evidence="5">
    <location>
        <begin position="1"/>
        <end position="23"/>
    </location>
</feature>
<evidence type="ECO:0000256" key="1">
    <source>
        <dbReference type="ARBA" id="ARBA00007365"/>
    </source>
</evidence>
<protein>
    <recommendedName>
        <fullName evidence="2">peptidylprolyl isomerase</fullName>
        <ecNumber evidence="2">5.2.1.8</ecNumber>
    </recommendedName>
</protein>
<feature type="domain" description="PPIase cyclophilin-type" evidence="6">
    <location>
        <begin position="28"/>
        <end position="211"/>
    </location>
</feature>
<dbReference type="AlphaFoldDB" id="A0A858REG3"/>
<dbReference type="InterPro" id="IPR002130">
    <property type="entry name" value="Cyclophilin-type_PPIase_dom"/>
</dbReference>
<accession>A0A858REG3</accession>
<proteinExistence type="inferred from homology"/>
<gene>
    <name evidence="7" type="ORF">HHL09_03065</name>
</gene>
<evidence type="ECO:0000313" key="7">
    <source>
        <dbReference type="EMBL" id="QJE94799.1"/>
    </source>
</evidence>
<dbReference type="InterPro" id="IPR020892">
    <property type="entry name" value="Cyclophilin-type_PPIase_CS"/>
</dbReference>
<feature type="chain" id="PRO_5032385448" description="peptidylprolyl isomerase" evidence="5">
    <location>
        <begin position="24"/>
        <end position="436"/>
    </location>
</feature>
<keyword evidence="3" id="KW-0697">Rotamase</keyword>
<dbReference type="InterPro" id="IPR044666">
    <property type="entry name" value="Cyclophilin_A-like"/>
</dbReference>
<dbReference type="PANTHER" id="PTHR45625">
    <property type="entry name" value="PEPTIDYL-PROLYL CIS-TRANS ISOMERASE-RELATED"/>
    <property type="match status" value="1"/>
</dbReference>
<dbReference type="SUPFAM" id="SSF50891">
    <property type="entry name" value="Cyclophilin-like"/>
    <property type="match status" value="1"/>
</dbReference>
<dbReference type="RefSeq" id="WP_169453020.1">
    <property type="nucleotide sequence ID" value="NZ_CP051774.1"/>
</dbReference>
<evidence type="ECO:0000256" key="3">
    <source>
        <dbReference type="ARBA" id="ARBA00023110"/>
    </source>
</evidence>
<dbReference type="GO" id="GO:0006457">
    <property type="term" value="P:protein folding"/>
    <property type="evidence" value="ECO:0007669"/>
    <property type="project" value="InterPro"/>
</dbReference>
<evidence type="ECO:0000256" key="5">
    <source>
        <dbReference type="SAM" id="SignalP"/>
    </source>
</evidence>
<dbReference type="PRINTS" id="PR00153">
    <property type="entry name" value="CSAPPISMRASE"/>
</dbReference>
<evidence type="ECO:0000259" key="6">
    <source>
        <dbReference type="PROSITE" id="PS50072"/>
    </source>
</evidence>
<organism evidence="7 8">
    <name type="scientific">Luteolibacter luteus</name>
    <dbReference type="NCBI Taxonomy" id="2728835"/>
    <lineage>
        <taxon>Bacteria</taxon>
        <taxon>Pseudomonadati</taxon>
        <taxon>Verrucomicrobiota</taxon>
        <taxon>Verrucomicrobiia</taxon>
        <taxon>Verrucomicrobiales</taxon>
        <taxon>Verrucomicrobiaceae</taxon>
        <taxon>Luteolibacter</taxon>
    </lineage>
</organism>
<comment type="similarity">
    <text evidence="1">Belongs to the cyclophilin-type PPIase family.</text>
</comment>
<dbReference type="GO" id="GO:0003755">
    <property type="term" value="F:peptidyl-prolyl cis-trans isomerase activity"/>
    <property type="evidence" value="ECO:0007669"/>
    <property type="project" value="UniProtKB-KW"/>
</dbReference>
<dbReference type="EMBL" id="CP051774">
    <property type="protein sequence ID" value="QJE94799.1"/>
    <property type="molecule type" value="Genomic_DNA"/>
</dbReference>
<dbReference type="Gene3D" id="2.40.100.10">
    <property type="entry name" value="Cyclophilin-like"/>
    <property type="match status" value="1"/>
</dbReference>
<dbReference type="InterPro" id="IPR029000">
    <property type="entry name" value="Cyclophilin-like_dom_sf"/>
</dbReference>
<evidence type="ECO:0000313" key="8">
    <source>
        <dbReference type="Proteomes" id="UP000501812"/>
    </source>
</evidence>
<dbReference type="KEGG" id="luo:HHL09_03065"/>
<keyword evidence="5" id="KW-0732">Signal</keyword>
<evidence type="ECO:0000256" key="2">
    <source>
        <dbReference type="ARBA" id="ARBA00013194"/>
    </source>
</evidence>
<sequence>MRHVFAKLALSALALALTSAAQAQIYADFTVSHGSTPLGTFRAKLEYQKAPRTCANFIGLATGRRPWIKVSSGQIMENKPYYNGLTFHRLIHNFMIQGGSPNGLGTDGPGYVIQDEYDATLRHSGRYFLSMAKSNLPGTGGSQFFITFEPSPSLDDKHSVFGEVIEGKAVIDAFTNAANFPTDRTAAGAAPGDPAYSDKPVTPIKMDSVVISGLGLESFDLDNPALGLPVITRTPLVGTRNNANKTFAVTFERGFQTEHLITYSTDLQNWTYLRNIRSADTVEDFTYTMTGVTFPRFYAASARIDYGFLPNPPSAFLPAGSQLRLLDRSGKAMTLVSNGTGGGTWNHSNGSSGNLTSLTTADGSVSTGFFSNASSSAHLFPLAQVNATFSSAAGPDAWTSLGLILSFHSAKTGWVEGSAVKGSGSVAVQQSFAITP</sequence>
<keyword evidence="4 7" id="KW-0413">Isomerase</keyword>
<dbReference type="Proteomes" id="UP000501812">
    <property type="component" value="Chromosome"/>
</dbReference>
<evidence type="ECO:0000256" key="4">
    <source>
        <dbReference type="ARBA" id="ARBA00023235"/>
    </source>
</evidence>
<reference evidence="7 8" key="1">
    <citation type="submission" date="2020-04" db="EMBL/GenBank/DDBJ databases">
        <title>Luteolibacter sp. G-1-1-1 isolated from soil.</title>
        <authorList>
            <person name="Dahal R.H."/>
        </authorList>
    </citation>
    <scope>NUCLEOTIDE SEQUENCE [LARGE SCALE GENOMIC DNA]</scope>
    <source>
        <strain evidence="7 8">G-1-1-1</strain>
    </source>
</reference>
<dbReference type="EC" id="5.2.1.8" evidence="2"/>
<keyword evidence="8" id="KW-1185">Reference proteome</keyword>
<dbReference type="PROSITE" id="PS50072">
    <property type="entry name" value="CSA_PPIASE_2"/>
    <property type="match status" value="1"/>
</dbReference>
<dbReference type="PROSITE" id="PS00170">
    <property type="entry name" value="CSA_PPIASE_1"/>
    <property type="match status" value="1"/>
</dbReference>
<dbReference type="CDD" id="cd00317">
    <property type="entry name" value="cyclophilin"/>
    <property type="match status" value="1"/>
</dbReference>
<dbReference type="PANTHER" id="PTHR45625:SF4">
    <property type="entry name" value="PEPTIDYLPROLYL ISOMERASE DOMAIN AND WD REPEAT-CONTAINING PROTEIN 1"/>
    <property type="match status" value="1"/>
</dbReference>
<dbReference type="Pfam" id="PF00160">
    <property type="entry name" value="Pro_isomerase"/>
    <property type="match status" value="1"/>
</dbReference>
<name>A0A858REG3_9BACT</name>